<keyword evidence="2" id="KW-1185">Reference proteome</keyword>
<dbReference type="EMBL" id="BTSY01000005">
    <property type="protein sequence ID" value="GMT30802.1"/>
    <property type="molecule type" value="Genomic_DNA"/>
</dbReference>
<sequence length="67" mass="7387">RRVKVPANTYSNKVNMSLEHSRFLSSRSSPNTSPAMFSGALHNGGGFIEDKEEAAESIISCFEQIVR</sequence>
<feature type="non-terminal residue" evidence="1">
    <location>
        <position position="1"/>
    </location>
</feature>
<evidence type="ECO:0000313" key="2">
    <source>
        <dbReference type="Proteomes" id="UP001432322"/>
    </source>
</evidence>
<comment type="caution">
    <text evidence="1">The sequence shown here is derived from an EMBL/GenBank/DDBJ whole genome shotgun (WGS) entry which is preliminary data.</text>
</comment>
<gene>
    <name evidence="1" type="ORF">PFISCL1PPCAC_22099</name>
</gene>
<proteinExistence type="predicted"/>
<dbReference type="AlphaFoldDB" id="A0AAV5WFZ0"/>
<organism evidence="1 2">
    <name type="scientific">Pristionchus fissidentatus</name>
    <dbReference type="NCBI Taxonomy" id="1538716"/>
    <lineage>
        <taxon>Eukaryota</taxon>
        <taxon>Metazoa</taxon>
        <taxon>Ecdysozoa</taxon>
        <taxon>Nematoda</taxon>
        <taxon>Chromadorea</taxon>
        <taxon>Rhabditida</taxon>
        <taxon>Rhabditina</taxon>
        <taxon>Diplogasteromorpha</taxon>
        <taxon>Diplogasteroidea</taxon>
        <taxon>Neodiplogasteridae</taxon>
        <taxon>Pristionchus</taxon>
    </lineage>
</organism>
<name>A0AAV5WFZ0_9BILA</name>
<reference evidence="1" key="1">
    <citation type="submission" date="2023-10" db="EMBL/GenBank/DDBJ databases">
        <title>Genome assembly of Pristionchus species.</title>
        <authorList>
            <person name="Yoshida K."/>
            <person name="Sommer R.J."/>
        </authorList>
    </citation>
    <scope>NUCLEOTIDE SEQUENCE</scope>
    <source>
        <strain evidence="1">RS5133</strain>
    </source>
</reference>
<protein>
    <submittedName>
        <fullName evidence="1">Uncharacterized protein</fullName>
    </submittedName>
</protein>
<accession>A0AAV5WFZ0</accession>
<evidence type="ECO:0000313" key="1">
    <source>
        <dbReference type="EMBL" id="GMT30802.1"/>
    </source>
</evidence>
<dbReference type="Proteomes" id="UP001432322">
    <property type="component" value="Unassembled WGS sequence"/>
</dbReference>